<reference evidence="1 2" key="1">
    <citation type="journal article" date="2019" name="J. Ind. Microbiol. Biotechnol.">
        <title>Paenibacillus amylolyticus 27C64 has a diverse set of carbohydrate-active enzymes and complete pectin deconstruction system.</title>
        <authorList>
            <person name="Keggi C."/>
            <person name="Doran-Peterson J."/>
        </authorList>
    </citation>
    <scope>NUCLEOTIDE SEQUENCE [LARGE SCALE GENOMIC DNA]</scope>
    <source>
        <strain evidence="1 2">27C64</strain>
    </source>
</reference>
<comment type="caution">
    <text evidence="1">The sequence shown here is derived from an EMBL/GenBank/DDBJ whole genome shotgun (WGS) entry which is preliminary data.</text>
</comment>
<dbReference type="AlphaFoldDB" id="A0A5M9WRX2"/>
<sequence>MSAESTVPYVLPSSRRSYSSAWIGIDGFANKNLIQTGTSHNWLKGKPVYYAWWGILPETETIIPHPVCPGDCMRGSITKITRLLCQR</sequence>
<gene>
    <name evidence="1" type="ORF">EC604_11010</name>
</gene>
<protein>
    <submittedName>
        <fullName evidence="1">Uncharacterized protein</fullName>
    </submittedName>
</protein>
<evidence type="ECO:0000313" key="1">
    <source>
        <dbReference type="EMBL" id="KAA8784376.1"/>
    </source>
</evidence>
<dbReference type="Pfam" id="PF01828">
    <property type="entry name" value="Peptidase_A4"/>
    <property type="match status" value="1"/>
</dbReference>
<dbReference type="InterPro" id="IPR013320">
    <property type="entry name" value="ConA-like_dom_sf"/>
</dbReference>
<dbReference type="Gene3D" id="2.60.120.700">
    <property type="entry name" value="Peptidase G1"/>
    <property type="match status" value="1"/>
</dbReference>
<dbReference type="InterPro" id="IPR038656">
    <property type="entry name" value="Peptidase_G1_sf"/>
</dbReference>
<dbReference type="OrthoDB" id="2630173at2"/>
<dbReference type="GO" id="GO:0006508">
    <property type="term" value="P:proteolysis"/>
    <property type="evidence" value="ECO:0007669"/>
    <property type="project" value="InterPro"/>
</dbReference>
<dbReference type="InterPro" id="IPR000250">
    <property type="entry name" value="Peptidase_G1"/>
</dbReference>
<dbReference type="SUPFAM" id="SSF49899">
    <property type="entry name" value="Concanavalin A-like lectins/glucanases"/>
    <property type="match status" value="1"/>
</dbReference>
<name>A0A5M9WRX2_PAEAM</name>
<dbReference type="Proteomes" id="UP000323664">
    <property type="component" value="Unassembled WGS sequence"/>
</dbReference>
<proteinExistence type="predicted"/>
<dbReference type="GO" id="GO:0070007">
    <property type="term" value="F:glutamic-type endopeptidase activity"/>
    <property type="evidence" value="ECO:0007669"/>
    <property type="project" value="InterPro"/>
</dbReference>
<accession>A0A5M9WRX2</accession>
<dbReference type="EMBL" id="RIAS01000005">
    <property type="protein sequence ID" value="KAA8784376.1"/>
    <property type="molecule type" value="Genomic_DNA"/>
</dbReference>
<organism evidence="1 2">
    <name type="scientific">Paenibacillus amylolyticus</name>
    <dbReference type="NCBI Taxonomy" id="1451"/>
    <lineage>
        <taxon>Bacteria</taxon>
        <taxon>Bacillati</taxon>
        <taxon>Bacillota</taxon>
        <taxon>Bacilli</taxon>
        <taxon>Bacillales</taxon>
        <taxon>Paenibacillaceae</taxon>
        <taxon>Paenibacillus</taxon>
    </lineage>
</organism>
<evidence type="ECO:0000313" key="2">
    <source>
        <dbReference type="Proteomes" id="UP000323664"/>
    </source>
</evidence>